<dbReference type="InterPro" id="IPR044094">
    <property type="entry name" value="AtsA-like_MBL-fold"/>
</dbReference>
<comment type="caution">
    <text evidence="6">The sequence shown here is derived from an EMBL/GenBank/DDBJ whole genome shotgun (WGS) entry which is preliminary data.</text>
</comment>
<proteinExistence type="predicted"/>
<reference evidence="7" key="1">
    <citation type="journal article" date="2019" name="Int. J. Syst. Evol. Microbiol.">
        <title>The Global Catalogue of Microorganisms (GCM) 10K type strain sequencing project: providing services to taxonomists for standard genome sequencing and annotation.</title>
        <authorList>
            <consortium name="The Broad Institute Genomics Platform"/>
            <consortium name="The Broad Institute Genome Sequencing Center for Infectious Disease"/>
            <person name="Wu L."/>
            <person name="Ma J."/>
        </authorList>
    </citation>
    <scope>NUCLEOTIDE SEQUENCE [LARGE SCALE GENOMIC DNA]</scope>
    <source>
        <strain evidence="7">DT72</strain>
    </source>
</reference>
<dbReference type="InterPro" id="IPR036866">
    <property type="entry name" value="RibonucZ/Hydroxyglut_hydro"/>
</dbReference>
<feature type="signal peptide" evidence="4">
    <location>
        <begin position="1"/>
        <end position="33"/>
    </location>
</feature>
<feature type="domain" description="Metallo-beta-lactamase" evidence="5">
    <location>
        <begin position="100"/>
        <end position="314"/>
    </location>
</feature>
<accession>A0ABW4P773</accession>
<sequence length="373" mass="38923">MHRNTTRRNGVYLATAVAAAVLLATGSSGIGSAQSVDLGSGSASGSGEQIVTSPAIGPLVDSAIRQQLTGSQPDPSFAADDGRVRVLTCGTGSPELSEASQACTMVAAGGRMLLFDVGEGATRSLNSSKVDLANIDHVFLTHFHSDHVNGLGSFVNQRWNWGATTPLQVVGPPGVDQVVDGLNSAYALDIGYRTADMAGLADEVAAATATPVPAPIPAGESSVRVYDDGGVTVDALAVAHEPVEPAYGYVVTYRDKKVFISGDTMVTPKTLPAMQDADLVVHEAYATHMVERAVPIMRELGLDADVAERTGHYHADTVALAEQAQQAGVDHLVLTHLIPYADTAIERQLFVAGMSDRFDGEITVAQDGSLFVL</sequence>
<keyword evidence="1" id="KW-0540">Nuclease</keyword>
<keyword evidence="3" id="KW-0378">Hydrolase</keyword>
<evidence type="ECO:0000256" key="1">
    <source>
        <dbReference type="ARBA" id="ARBA00022722"/>
    </source>
</evidence>
<evidence type="ECO:0000259" key="5">
    <source>
        <dbReference type="SMART" id="SM00849"/>
    </source>
</evidence>
<evidence type="ECO:0000313" key="7">
    <source>
        <dbReference type="Proteomes" id="UP001597286"/>
    </source>
</evidence>
<evidence type="ECO:0000256" key="2">
    <source>
        <dbReference type="ARBA" id="ARBA00022759"/>
    </source>
</evidence>
<keyword evidence="4" id="KW-0732">Signal</keyword>
<keyword evidence="2" id="KW-0255">Endonuclease</keyword>
<evidence type="ECO:0000313" key="6">
    <source>
        <dbReference type="EMBL" id="MFD1814352.1"/>
    </source>
</evidence>
<dbReference type="EMBL" id="JBHUFB010000013">
    <property type="protein sequence ID" value="MFD1814352.1"/>
    <property type="molecule type" value="Genomic_DNA"/>
</dbReference>
<evidence type="ECO:0000256" key="3">
    <source>
        <dbReference type="ARBA" id="ARBA00022801"/>
    </source>
</evidence>
<evidence type="ECO:0000256" key="4">
    <source>
        <dbReference type="SAM" id="SignalP"/>
    </source>
</evidence>
<dbReference type="Pfam" id="PF23023">
    <property type="entry name" value="Anti-Pycsar_Apyc1"/>
    <property type="match status" value="1"/>
</dbReference>
<gene>
    <name evidence="6" type="ORF">ACFSJG_19215</name>
</gene>
<keyword evidence="7" id="KW-1185">Reference proteome</keyword>
<feature type="chain" id="PRO_5046833510" evidence="4">
    <location>
        <begin position="34"/>
        <end position="373"/>
    </location>
</feature>
<dbReference type="Gene3D" id="3.60.15.10">
    <property type="entry name" value="Ribonuclease Z/Hydroxyacylglutathione hydrolase-like"/>
    <property type="match status" value="1"/>
</dbReference>
<dbReference type="Proteomes" id="UP001597286">
    <property type="component" value="Unassembled WGS sequence"/>
</dbReference>
<dbReference type="SUPFAM" id="SSF56281">
    <property type="entry name" value="Metallo-hydrolase/oxidoreductase"/>
    <property type="match status" value="1"/>
</dbReference>
<dbReference type="PANTHER" id="PTHR46018">
    <property type="entry name" value="ZINC PHOSPHODIESTERASE ELAC PROTEIN 1"/>
    <property type="match status" value="1"/>
</dbReference>
<dbReference type="CDD" id="cd07719">
    <property type="entry name" value="arylsulfatase_AtsA-like_MBL-fold"/>
    <property type="match status" value="1"/>
</dbReference>
<protein>
    <submittedName>
        <fullName evidence="6">MBL fold metallo-hydrolase</fullName>
    </submittedName>
</protein>
<dbReference type="RefSeq" id="WP_378486819.1">
    <property type="nucleotide sequence ID" value="NZ_JBHUFB010000013.1"/>
</dbReference>
<organism evidence="6 7">
    <name type="scientific">Rhodococcus gannanensis</name>
    <dbReference type="NCBI Taxonomy" id="1960308"/>
    <lineage>
        <taxon>Bacteria</taxon>
        <taxon>Bacillati</taxon>
        <taxon>Actinomycetota</taxon>
        <taxon>Actinomycetes</taxon>
        <taxon>Mycobacteriales</taxon>
        <taxon>Nocardiaceae</taxon>
        <taxon>Rhodococcus</taxon>
    </lineage>
</organism>
<dbReference type="SMART" id="SM00849">
    <property type="entry name" value="Lactamase_B"/>
    <property type="match status" value="1"/>
</dbReference>
<dbReference type="InterPro" id="IPR001279">
    <property type="entry name" value="Metallo-B-lactamas"/>
</dbReference>
<dbReference type="PANTHER" id="PTHR46018:SF2">
    <property type="entry name" value="ZINC PHOSPHODIESTERASE ELAC PROTEIN 1"/>
    <property type="match status" value="1"/>
</dbReference>
<name>A0ABW4P773_9NOCA</name>